<keyword evidence="12" id="KW-1185">Reference proteome</keyword>
<dbReference type="Pfam" id="PF02245">
    <property type="entry name" value="Pur_DNA_glyco"/>
    <property type="match status" value="1"/>
</dbReference>
<dbReference type="SUPFAM" id="SSF55961">
    <property type="entry name" value="Bet v1-like"/>
    <property type="match status" value="1"/>
</dbReference>
<dbReference type="SUPFAM" id="SSF103111">
    <property type="entry name" value="Activator of Hsp90 ATPase, Aha1"/>
    <property type="match status" value="1"/>
</dbReference>
<dbReference type="GO" id="GO:0003905">
    <property type="term" value="F:alkylbase DNA N-glycosylase activity"/>
    <property type="evidence" value="ECO:0007669"/>
    <property type="project" value="UniProtKB-EC"/>
</dbReference>
<dbReference type="Gene3D" id="3.15.10.20">
    <property type="entry name" value="Activator of Hsp90 ATPase Aha1, N-terminal domain"/>
    <property type="match status" value="1"/>
</dbReference>
<name>A0A5N6NKJ0_9ASTR</name>
<dbReference type="PANTHER" id="PTHR10429">
    <property type="entry name" value="DNA-3-METHYLADENINE GLYCOSYLASE"/>
    <property type="match status" value="1"/>
</dbReference>
<evidence type="ECO:0000256" key="7">
    <source>
        <dbReference type="ARBA" id="ARBA00022801"/>
    </source>
</evidence>
<dbReference type="Pfam" id="PF08327">
    <property type="entry name" value="AHSA1"/>
    <property type="match status" value="1"/>
</dbReference>
<dbReference type="Gene3D" id="3.30.530.20">
    <property type="match status" value="1"/>
</dbReference>
<dbReference type="CDD" id="cd08892">
    <property type="entry name" value="SRPBCC_Aha1"/>
    <property type="match status" value="1"/>
</dbReference>
<dbReference type="EC" id="3.2.2.21" evidence="5"/>
<accession>A0A5N6NKJ0</accession>
<dbReference type="GO" id="GO:0003677">
    <property type="term" value="F:DNA binding"/>
    <property type="evidence" value="ECO:0007669"/>
    <property type="project" value="InterPro"/>
</dbReference>
<dbReference type="SMART" id="SM01000">
    <property type="entry name" value="Aha1_N"/>
    <property type="match status" value="1"/>
</dbReference>
<keyword evidence="6" id="KW-0227">DNA damage</keyword>
<dbReference type="FunFam" id="3.10.300.10:FF:000001">
    <property type="entry name" value="Putative 3-methyladenine DNA glycosylase"/>
    <property type="match status" value="1"/>
</dbReference>
<comment type="similarity">
    <text evidence="3">Belongs to the AHA1 family.</text>
</comment>
<organism evidence="11 12">
    <name type="scientific">Mikania micrantha</name>
    <name type="common">bitter vine</name>
    <dbReference type="NCBI Taxonomy" id="192012"/>
    <lineage>
        <taxon>Eukaryota</taxon>
        <taxon>Viridiplantae</taxon>
        <taxon>Streptophyta</taxon>
        <taxon>Embryophyta</taxon>
        <taxon>Tracheophyta</taxon>
        <taxon>Spermatophyta</taxon>
        <taxon>Magnoliopsida</taxon>
        <taxon>eudicotyledons</taxon>
        <taxon>Gunneridae</taxon>
        <taxon>Pentapetalae</taxon>
        <taxon>asterids</taxon>
        <taxon>campanulids</taxon>
        <taxon>Asterales</taxon>
        <taxon>Asteraceae</taxon>
        <taxon>Asteroideae</taxon>
        <taxon>Heliantheae alliance</taxon>
        <taxon>Eupatorieae</taxon>
        <taxon>Mikania</taxon>
    </lineage>
</organism>
<dbReference type="InterPro" id="IPR003180">
    <property type="entry name" value="MPG"/>
</dbReference>
<dbReference type="InterPro" id="IPR015310">
    <property type="entry name" value="AHSA1-like_N"/>
</dbReference>
<reference evidence="11 12" key="1">
    <citation type="submission" date="2019-05" db="EMBL/GenBank/DDBJ databases">
        <title>Mikania micrantha, genome provides insights into the molecular mechanism of rapid growth.</title>
        <authorList>
            <person name="Liu B."/>
        </authorList>
    </citation>
    <scope>NUCLEOTIDE SEQUENCE [LARGE SCALE GENOMIC DNA]</scope>
    <source>
        <strain evidence="11">NLD-2019</strain>
        <tissue evidence="11">Leaf</tissue>
    </source>
</reference>
<dbReference type="SUPFAM" id="SSF50486">
    <property type="entry name" value="FMT C-terminal domain-like"/>
    <property type="match status" value="1"/>
</dbReference>
<comment type="function">
    <text evidence="2">Hydrolysis of the deoxyribose N-glycosidic bond to excise 3-methyladenine, and 7-methylguanine from the damaged DNA polymer formed by alkylation lesions.</text>
</comment>
<keyword evidence="8" id="KW-0234">DNA repair</keyword>
<dbReference type="AlphaFoldDB" id="A0A5N6NKJ0"/>
<dbReference type="InterPro" id="IPR036995">
    <property type="entry name" value="MPG_sf"/>
</dbReference>
<dbReference type="NCBIfam" id="TIGR00567">
    <property type="entry name" value="3mg"/>
    <property type="match status" value="1"/>
</dbReference>
<comment type="caution">
    <text evidence="11">The sequence shown here is derived from an EMBL/GenBank/DDBJ whole genome shotgun (WGS) entry which is preliminary data.</text>
</comment>
<evidence type="ECO:0000256" key="1">
    <source>
        <dbReference type="ARBA" id="ARBA00000086"/>
    </source>
</evidence>
<feature type="domain" description="Activator of Hsp90 ATPase AHSA1-like N-terminal" evidence="10">
    <location>
        <begin position="29"/>
        <end position="165"/>
    </location>
</feature>
<dbReference type="GO" id="GO:0001671">
    <property type="term" value="F:ATPase activator activity"/>
    <property type="evidence" value="ECO:0007669"/>
    <property type="project" value="InterPro"/>
</dbReference>
<dbReference type="PANTHER" id="PTHR10429:SF0">
    <property type="entry name" value="DNA-3-METHYLADENINE GLYCOSYLASE"/>
    <property type="match status" value="1"/>
</dbReference>
<dbReference type="EMBL" id="SZYD01000011">
    <property type="protein sequence ID" value="KAD4888737.1"/>
    <property type="molecule type" value="Genomic_DNA"/>
</dbReference>
<evidence type="ECO:0000256" key="3">
    <source>
        <dbReference type="ARBA" id="ARBA00006817"/>
    </source>
</evidence>
<dbReference type="InterPro" id="IPR011034">
    <property type="entry name" value="Formyl_transferase-like_C_sf"/>
</dbReference>
<evidence type="ECO:0000256" key="6">
    <source>
        <dbReference type="ARBA" id="ARBA00022763"/>
    </source>
</evidence>
<dbReference type="HAMAP" id="MF_00527">
    <property type="entry name" value="3MGH"/>
    <property type="match status" value="1"/>
</dbReference>
<evidence type="ECO:0000256" key="5">
    <source>
        <dbReference type="ARBA" id="ARBA00012000"/>
    </source>
</evidence>
<evidence type="ECO:0000259" key="10">
    <source>
        <dbReference type="SMART" id="SM01000"/>
    </source>
</evidence>
<dbReference type="InterPro" id="IPR023393">
    <property type="entry name" value="START-like_dom_sf"/>
</dbReference>
<evidence type="ECO:0000256" key="4">
    <source>
        <dbReference type="ARBA" id="ARBA00009232"/>
    </source>
</evidence>
<dbReference type="GO" id="GO:0051087">
    <property type="term" value="F:protein-folding chaperone binding"/>
    <property type="evidence" value="ECO:0007669"/>
    <property type="project" value="InterPro"/>
</dbReference>
<dbReference type="GO" id="GO:0006284">
    <property type="term" value="P:base-excision repair"/>
    <property type="evidence" value="ECO:0007669"/>
    <property type="project" value="InterPro"/>
</dbReference>
<dbReference type="Proteomes" id="UP000326396">
    <property type="component" value="Linkage Group LG19"/>
</dbReference>
<evidence type="ECO:0000256" key="2">
    <source>
        <dbReference type="ARBA" id="ARBA00002421"/>
    </source>
</evidence>
<protein>
    <recommendedName>
        <fullName evidence="5">DNA-3-methyladenine glycosylase II</fullName>
        <ecNumber evidence="5">3.2.2.21</ecNumber>
    </recommendedName>
    <alternativeName>
        <fullName evidence="9">3-methyladenine DNA glycosidase</fullName>
    </alternativeName>
</protein>
<dbReference type="Pfam" id="PF09229">
    <property type="entry name" value="Aha1_N"/>
    <property type="match status" value="1"/>
</dbReference>
<dbReference type="CDD" id="cd00540">
    <property type="entry name" value="AAG"/>
    <property type="match status" value="1"/>
</dbReference>
<sequence>MAKYGEGDKRWIVEDRPDGANVHNWHWSETDCLEWSKNLLSKLLADQTIVAGEQNFFIKTKKIEKVEGEAYVNVRKGKIIPGYELSVSINWQGEEKDSDGKSVFVADGLVEIPYISDENADEDPDVRVIVKDEGPIGRRLKDAFLVKGKNFVLEQIRVYVDAMAKGGPAKDELEVKKVNQKSAAPTVQTAVPPVVKKTEEKKVKRKEGFKTVKLTEKFSCRAVNMYEILMDENRWKGFTQSNAKISKEIGGDISIFDGSVTGTNMELQEGKLIVQKWRFGNWPDGLYSTVRLVLEEPEPGVTVVKLTQTDVPEEDRYGNSTVVENTERGWRDLIFHKIRAKSPILGPDFYQIDALDLAPKLLGKYLRRDDVVLQITEVEAYRSNDSACHGRVGVTSRTAPLFGPGGHAYVYLCYGLHTMLNVVADKQGIGSAVLIRSCAPVAGLETIKRRRGLDTEKPVLLTGPGKVGKALGISTDWSNQPLFTPGGLQLLDGPDVKELLVGPRVGIDYALPEHVAALWRFAIAGCPWISAPKNTLTPP</sequence>
<evidence type="ECO:0000256" key="9">
    <source>
        <dbReference type="ARBA" id="ARBA00033426"/>
    </source>
</evidence>
<evidence type="ECO:0000313" key="11">
    <source>
        <dbReference type="EMBL" id="KAD4888737.1"/>
    </source>
</evidence>
<comment type="similarity">
    <text evidence="4">Belongs to the DNA glycosylase MPG family.</text>
</comment>
<evidence type="ECO:0000256" key="8">
    <source>
        <dbReference type="ARBA" id="ARBA00023204"/>
    </source>
</evidence>
<comment type="catalytic activity">
    <reaction evidence="1">
        <text>Hydrolysis of alkylated DNA, releasing 3-methyladenine, 3-methylguanine, 7-methylguanine and 7-methyladenine.</text>
        <dbReference type="EC" id="3.2.2.21"/>
    </reaction>
</comment>
<dbReference type="OrthoDB" id="567237at2759"/>
<dbReference type="Gene3D" id="3.10.300.10">
    <property type="entry name" value="Methylpurine-DNA glycosylase (MPG)"/>
    <property type="match status" value="1"/>
</dbReference>
<proteinExistence type="inferred from homology"/>
<dbReference type="InterPro" id="IPR013538">
    <property type="entry name" value="ASHA1/2-like_C"/>
</dbReference>
<evidence type="ECO:0000313" key="12">
    <source>
        <dbReference type="Proteomes" id="UP000326396"/>
    </source>
</evidence>
<gene>
    <name evidence="11" type="ORF">E3N88_20810</name>
</gene>
<dbReference type="InterPro" id="IPR036338">
    <property type="entry name" value="Aha1"/>
</dbReference>
<keyword evidence="7" id="KW-0378">Hydrolase</keyword>